<gene>
    <name evidence="2" type="ORF">Enr13x_21660</name>
</gene>
<sequence precursor="true">MAKSFHVTAVLRTIGFTTLFALAAATSLEAQLNVATESPAADQNEPATFEVLINGLSSNKFNTRRTSYDQLVAAGSRAVGALEKGAKSDQLEVATRCVEALAQISRDPKGVEIALPALERLSEEPANQIAAIAAARVKELKTTDEERAIAKLTSLGVRVSLSKEGNATSVSITTNRQAHYLQFLPKLTSVFMRSNEITDAAIAPILDLPSISTLSFLDVSMTDDGLGKLKNLSKLRFLFLNDTQFSADGIRHLTDFPSLRVLSFQPDSLDQLKIIEGITKLDTLMISKFEFDREAVDVLNRLRAIRSVEIVVSAVDNTQWEWMSRIEIPLRIRISRVEGVSDAGWENLSRASLVYLSVYSTAIDDHSLRHLRNAKELESLSITNAEITDAGIAHLHGHAKLTTIRLSGTKVTKEGIAKLEQATSSLRRVTLNEGRRPFNLRAPSVGFTDNRTTGGRNAHLRGAITPEIAAKLKKTPNLATVFLTRSESYDEQQLKLLADVPIKRMYLSSVKITDGGWSAIGEYPVLESISMSRLSVSPIGAQAIGKIRSLKSLTISQIDFSDDAVQALIAALAESGTIEKMSIYRCERITNTAFTDIRKMVSLSQFRCSNAPRVTSAILSEFGKLPHLKSLSLSDVQFDEANLAHLTVAKQLSDLQITPHQQTPISEIGLGALCQLPSLESLALNKISISPERMGLLGGIQTLRKLSLNNSDINDESIAAMRGMSHLEELSLQKTNVSDAGVAAISKWFPKLTRLSMASTPITDDALDHINKMETLERLSVQWTNIFGGELQRLGDLEKLKWITIGKTQISEGEESQFKENHPDIKLLVFPQSPIP</sequence>
<protein>
    <submittedName>
        <fullName evidence="2">Leucine Rich repeats (2 copies)</fullName>
    </submittedName>
</protein>
<dbReference type="InterPro" id="IPR001611">
    <property type="entry name" value="Leu-rich_rpt"/>
</dbReference>
<dbReference type="Proteomes" id="UP000319004">
    <property type="component" value="Chromosome"/>
</dbReference>
<dbReference type="InterPro" id="IPR016024">
    <property type="entry name" value="ARM-type_fold"/>
</dbReference>
<dbReference type="InterPro" id="IPR013101">
    <property type="entry name" value="LRR_PRU1-like"/>
</dbReference>
<organism evidence="2 3">
    <name type="scientific">Stieleria neptunia</name>
    <dbReference type="NCBI Taxonomy" id="2527979"/>
    <lineage>
        <taxon>Bacteria</taxon>
        <taxon>Pseudomonadati</taxon>
        <taxon>Planctomycetota</taxon>
        <taxon>Planctomycetia</taxon>
        <taxon>Pirellulales</taxon>
        <taxon>Pirellulaceae</taxon>
        <taxon>Stieleria</taxon>
    </lineage>
</organism>
<keyword evidence="3" id="KW-1185">Reference proteome</keyword>
<proteinExistence type="predicted"/>
<dbReference type="SUPFAM" id="SSF48371">
    <property type="entry name" value="ARM repeat"/>
    <property type="match status" value="1"/>
</dbReference>
<dbReference type="InterPro" id="IPR032675">
    <property type="entry name" value="LRR_dom_sf"/>
</dbReference>
<dbReference type="InterPro" id="IPR011989">
    <property type="entry name" value="ARM-like"/>
</dbReference>
<dbReference type="RefSeq" id="WP_197455921.1">
    <property type="nucleotide sequence ID" value="NZ_CP037423.1"/>
</dbReference>
<dbReference type="EMBL" id="CP037423">
    <property type="protein sequence ID" value="QDV42321.1"/>
    <property type="molecule type" value="Genomic_DNA"/>
</dbReference>
<dbReference type="Pfam" id="PF07723">
    <property type="entry name" value="LRR_2"/>
    <property type="match status" value="1"/>
</dbReference>
<evidence type="ECO:0000313" key="3">
    <source>
        <dbReference type="Proteomes" id="UP000319004"/>
    </source>
</evidence>
<dbReference type="KEGG" id="snep:Enr13x_21660"/>
<dbReference type="InterPro" id="IPR006553">
    <property type="entry name" value="Leu-rich_rpt_Cys-con_subtyp"/>
</dbReference>
<name>A0A518HNA4_9BACT</name>
<keyword evidence="1" id="KW-0732">Signal</keyword>
<dbReference type="SUPFAM" id="SSF52047">
    <property type="entry name" value="RNI-like"/>
    <property type="match status" value="2"/>
</dbReference>
<dbReference type="Gene3D" id="3.80.10.10">
    <property type="entry name" value="Ribonuclease Inhibitor"/>
    <property type="match status" value="3"/>
</dbReference>
<feature type="signal peptide" evidence="1">
    <location>
        <begin position="1"/>
        <end position="23"/>
    </location>
</feature>
<dbReference type="Pfam" id="PF13516">
    <property type="entry name" value="LRR_6"/>
    <property type="match status" value="1"/>
</dbReference>
<dbReference type="GO" id="GO:0031146">
    <property type="term" value="P:SCF-dependent proteasomal ubiquitin-dependent protein catabolic process"/>
    <property type="evidence" value="ECO:0007669"/>
    <property type="project" value="TreeGrafter"/>
</dbReference>
<dbReference type="PANTHER" id="PTHR13318">
    <property type="entry name" value="PARTNER OF PAIRED, ISOFORM B-RELATED"/>
    <property type="match status" value="1"/>
</dbReference>
<accession>A0A518HNA4</accession>
<evidence type="ECO:0000313" key="2">
    <source>
        <dbReference type="EMBL" id="QDV42321.1"/>
    </source>
</evidence>
<feature type="chain" id="PRO_5022137129" evidence="1">
    <location>
        <begin position="24"/>
        <end position="836"/>
    </location>
</feature>
<dbReference type="GO" id="GO:0019005">
    <property type="term" value="C:SCF ubiquitin ligase complex"/>
    <property type="evidence" value="ECO:0007669"/>
    <property type="project" value="TreeGrafter"/>
</dbReference>
<evidence type="ECO:0000256" key="1">
    <source>
        <dbReference type="SAM" id="SignalP"/>
    </source>
</evidence>
<reference evidence="2 3" key="1">
    <citation type="submission" date="2019-03" db="EMBL/GenBank/DDBJ databases">
        <title>Deep-cultivation of Planctomycetes and their phenomic and genomic characterization uncovers novel biology.</title>
        <authorList>
            <person name="Wiegand S."/>
            <person name="Jogler M."/>
            <person name="Boedeker C."/>
            <person name="Pinto D."/>
            <person name="Vollmers J."/>
            <person name="Rivas-Marin E."/>
            <person name="Kohn T."/>
            <person name="Peeters S.H."/>
            <person name="Heuer A."/>
            <person name="Rast P."/>
            <person name="Oberbeckmann S."/>
            <person name="Bunk B."/>
            <person name="Jeske O."/>
            <person name="Meyerdierks A."/>
            <person name="Storesund J.E."/>
            <person name="Kallscheuer N."/>
            <person name="Luecker S."/>
            <person name="Lage O.M."/>
            <person name="Pohl T."/>
            <person name="Merkel B.J."/>
            <person name="Hornburger P."/>
            <person name="Mueller R.-W."/>
            <person name="Bruemmer F."/>
            <person name="Labrenz M."/>
            <person name="Spormann A.M."/>
            <person name="Op den Camp H."/>
            <person name="Overmann J."/>
            <person name="Amann R."/>
            <person name="Jetten M.S.M."/>
            <person name="Mascher T."/>
            <person name="Medema M.H."/>
            <person name="Devos D.P."/>
            <person name="Kaster A.-K."/>
            <person name="Ovreas L."/>
            <person name="Rohde M."/>
            <person name="Galperin M.Y."/>
            <person name="Jogler C."/>
        </authorList>
    </citation>
    <scope>NUCLEOTIDE SEQUENCE [LARGE SCALE GENOMIC DNA]</scope>
    <source>
        <strain evidence="2 3">Enr13</strain>
    </source>
</reference>
<dbReference type="SMART" id="SM00368">
    <property type="entry name" value="LRR_RI"/>
    <property type="match status" value="3"/>
</dbReference>
<dbReference type="SMART" id="SM00367">
    <property type="entry name" value="LRR_CC"/>
    <property type="match status" value="5"/>
</dbReference>
<dbReference type="Gene3D" id="1.25.10.10">
    <property type="entry name" value="Leucine-rich Repeat Variant"/>
    <property type="match status" value="1"/>
</dbReference>
<dbReference type="AlphaFoldDB" id="A0A518HNA4"/>